<dbReference type="RefSeq" id="WP_111276297.1">
    <property type="nucleotide sequence ID" value="NZ_QFYS01000005.1"/>
</dbReference>
<accession>A0A328BDD0</accession>
<gene>
    <name evidence="2" type="ORF">DJ019_12075</name>
</gene>
<dbReference type="OrthoDB" id="9799947at2"/>
<dbReference type="EMBL" id="QFYS01000005">
    <property type="protein sequence ID" value="RAK64759.1"/>
    <property type="molecule type" value="Genomic_DNA"/>
</dbReference>
<keyword evidence="3" id="KW-1185">Reference proteome</keyword>
<sequence>MKVFAIALAATFVATTAQAAPPAAPAPEPIRGTVTSIDARKIVVKTKAGPRAVDLTPDWTVQVTKPIAVTEIREGSFIGTAEMPQEDGSGRSLEVHVFPPGVKVGEGHYAWNLRKGSMMTNGTVGKVTAGAKGRELQVSYSTGTRRIVVPAKVPVVQINNGERGLVRKGVPVFLVAFPKPAGGQIAGSVAVGVNGSKPPM</sequence>
<name>A0A328BDD0_9CAUL</name>
<feature type="chain" id="PRO_5016239490" description="DUF5666 domain-containing protein" evidence="1">
    <location>
        <begin position="20"/>
        <end position="200"/>
    </location>
</feature>
<evidence type="ECO:0000313" key="3">
    <source>
        <dbReference type="Proteomes" id="UP000249524"/>
    </source>
</evidence>
<dbReference type="AlphaFoldDB" id="A0A328BDD0"/>
<comment type="caution">
    <text evidence="2">The sequence shown here is derived from an EMBL/GenBank/DDBJ whole genome shotgun (WGS) entry which is preliminary data.</text>
</comment>
<proteinExistence type="predicted"/>
<feature type="signal peptide" evidence="1">
    <location>
        <begin position="1"/>
        <end position="19"/>
    </location>
</feature>
<protein>
    <recommendedName>
        <fullName evidence="4">DUF5666 domain-containing protein</fullName>
    </recommendedName>
</protein>
<evidence type="ECO:0000313" key="2">
    <source>
        <dbReference type="EMBL" id="RAK64759.1"/>
    </source>
</evidence>
<dbReference type="Proteomes" id="UP000249524">
    <property type="component" value="Unassembled WGS sequence"/>
</dbReference>
<evidence type="ECO:0000256" key="1">
    <source>
        <dbReference type="SAM" id="SignalP"/>
    </source>
</evidence>
<keyword evidence="1" id="KW-0732">Signal</keyword>
<reference evidence="2 3" key="1">
    <citation type="submission" date="2018-05" db="EMBL/GenBank/DDBJ databases">
        <authorList>
            <person name="Lanie J.A."/>
            <person name="Ng W.-L."/>
            <person name="Kazmierczak K.M."/>
            <person name="Andrzejewski T.M."/>
            <person name="Davidsen T.M."/>
            <person name="Wayne K.J."/>
            <person name="Tettelin H."/>
            <person name="Glass J.I."/>
            <person name="Rusch D."/>
            <person name="Podicherti R."/>
            <person name="Tsui H.-C.T."/>
            <person name="Winkler M.E."/>
        </authorList>
    </citation>
    <scope>NUCLEOTIDE SEQUENCE [LARGE SCALE GENOMIC DNA]</scope>
    <source>
        <strain evidence="2 3">BUT-10</strain>
    </source>
</reference>
<evidence type="ECO:0008006" key="4">
    <source>
        <dbReference type="Google" id="ProtNLM"/>
    </source>
</evidence>
<organism evidence="2 3">
    <name type="scientific">Phenylobacterium kunshanense</name>
    <dbReference type="NCBI Taxonomy" id="1445034"/>
    <lineage>
        <taxon>Bacteria</taxon>
        <taxon>Pseudomonadati</taxon>
        <taxon>Pseudomonadota</taxon>
        <taxon>Alphaproteobacteria</taxon>
        <taxon>Caulobacterales</taxon>
        <taxon>Caulobacteraceae</taxon>
        <taxon>Phenylobacterium</taxon>
    </lineage>
</organism>